<dbReference type="EMBL" id="CAJVPT010033505">
    <property type="protein sequence ID" value="CAG8705055.1"/>
    <property type="molecule type" value="Genomic_DNA"/>
</dbReference>
<organism evidence="1 2">
    <name type="scientific">Acaulospora colombiana</name>
    <dbReference type="NCBI Taxonomy" id="27376"/>
    <lineage>
        <taxon>Eukaryota</taxon>
        <taxon>Fungi</taxon>
        <taxon>Fungi incertae sedis</taxon>
        <taxon>Mucoromycota</taxon>
        <taxon>Glomeromycotina</taxon>
        <taxon>Glomeromycetes</taxon>
        <taxon>Diversisporales</taxon>
        <taxon>Acaulosporaceae</taxon>
        <taxon>Acaulospora</taxon>
    </lineage>
</organism>
<name>A0ACA9PGD6_9GLOM</name>
<proteinExistence type="predicted"/>
<gene>
    <name evidence="1" type="ORF">ACOLOM_LOCUS10417</name>
</gene>
<comment type="caution">
    <text evidence="1">The sequence shown here is derived from an EMBL/GenBank/DDBJ whole genome shotgun (WGS) entry which is preliminary data.</text>
</comment>
<feature type="non-terminal residue" evidence="1">
    <location>
        <position position="1"/>
    </location>
</feature>
<feature type="non-terminal residue" evidence="1">
    <location>
        <position position="126"/>
    </location>
</feature>
<evidence type="ECO:0000313" key="2">
    <source>
        <dbReference type="Proteomes" id="UP000789525"/>
    </source>
</evidence>
<sequence length="126" mass="13932">DDIRTNEINNGSNEKTNEIRNGNNEINGSNENEIDGGSNEKINEININSRKRKVIDISDDENPNVHAYIIILHTPGIANKSDLIISTVDDKLISIDGNFCGKVAPGRKIISLLPIRPFEVEIELPS</sequence>
<protein>
    <submittedName>
        <fullName evidence="1">1640_t:CDS:1</fullName>
    </submittedName>
</protein>
<reference evidence="1" key="1">
    <citation type="submission" date="2021-06" db="EMBL/GenBank/DDBJ databases">
        <authorList>
            <person name="Kallberg Y."/>
            <person name="Tangrot J."/>
            <person name="Rosling A."/>
        </authorList>
    </citation>
    <scope>NUCLEOTIDE SEQUENCE</scope>
    <source>
        <strain evidence="1">CL356</strain>
    </source>
</reference>
<keyword evidence="2" id="KW-1185">Reference proteome</keyword>
<accession>A0ACA9PGD6</accession>
<evidence type="ECO:0000313" key="1">
    <source>
        <dbReference type="EMBL" id="CAG8705055.1"/>
    </source>
</evidence>
<dbReference type="Proteomes" id="UP000789525">
    <property type="component" value="Unassembled WGS sequence"/>
</dbReference>